<protein>
    <submittedName>
        <fullName evidence="2">Uncharacterized protein</fullName>
    </submittedName>
</protein>
<reference evidence="2" key="2">
    <citation type="submission" date="2021-02" db="EMBL/GenBank/DDBJ databases">
        <authorList>
            <person name="Kimball J.A."/>
            <person name="Haas M.W."/>
            <person name="Macchietto M."/>
            <person name="Kono T."/>
            <person name="Duquette J."/>
            <person name="Shao M."/>
        </authorList>
    </citation>
    <scope>NUCLEOTIDE SEQUENCE</scope>
    <source>
        <tissue evidence="2">Fresh leaf tissue</tissue>
    </source>
</reference>
<organism evidence="2 3">
    <name type="scientific">Zizania palustris</name>
    <name type="common">Northern wild rice</name>
    <dbReference type="NCBI Taxonomy" id="103762"/>
    <lineage>
        <taxon>Eukaryota</taxon>
        <taxon>Viridiplantae</taxon>
        <taxon>Streptophyta</taxon>
        <taxon>Embryophyta</taxon>
        <taxon>Tracheophyta</taxon>
        <taxon>Spermatophyta</taxon>
        <taxon>Magnoliopsida</taxon>
        <taxon>Liliopsida</taxon>
        <taxon>Poales</taxon>
        <taxon>Poaceae</taxon>
        <taxon>BOP clade</taxon>
        <taxon>Oryzoideae</taxon>
        <taxon>Oryzeae</taxon>
        <taxon>Zizaniinae</taxon>
        <taxon>Zizania</taxon>
    </lineage>
</organism>
<dbReference type="AlphaFoldDB" id="A0A8J5WVP6"/>
<sequence length="103" mass="10481">MPTPYPALMVTSEQCDASGAVDARGQRGTSGRLTVARDASTMAMEVGVVRWATMMTMAQATTESAASWKTMLGATSEDGTTVDVVGSSGRTGASGGVAEEESV</sequence>
<gene>
    <name evidence="2" type="ORF">GUJ93_ZPchr0013g34624</name>
</gene>
<name>A0A8J5WVP6_ZIZPA</name>
<keyword evidence="3" id="KW-1185">Reference proteome</keyword>
<evidence type="ECO:0000313" key="2">
    <source>
        <dbReference type="EMBL" id="KAG8095777.1"/>
    </source>
</evidence>
<comment type="caution">
    <text evidence="2">The sequence shown here is derived from an EMBL/GenBank/DDBJ whole genome shotgun (WGS) entry which is preliminary data.</text>
</comment>
<dbReference type="Proteomes" id="UP000729402">
    <property type="component" value="Unassembled WGS sequence"/>
</dbReference>
<evidence type="ECO:0000256" key="1">
    <source>
        <dbReference type="SAM" id="MobiDB-lite"/>
    </source>
</evidence>
<reference evidence="2" key="1">
    <citation type="journal article" date="2021" name="bioRxiv">
        <title>Whole Genome Assembly and Annotation of Northern Wild Rice, Zizania palustris L., Supports a Whole Genome Duplication in the Zizania Genus.</title>
        <authorList>
            <person name="Haas M."/>
            <person name="Kono T."/>
            <person name="Macchietto M."/>
            <person name="Millas R."/>
            <person name="McGilp L."/>
            <person name="Shao M."/>
            <person name="Duquette J."/>
            <person name="Hirsch C.N."/>
            <person name="Kimball J."/>
        </authorList>
    </citation>
    <scope>NUCLEOTIDE SEQUENCE</scope>
    <source>
        <tissue evidence="2">Fresh leaf tissue</tissue>
    </source>
</reference>
<proteinExistence type="predicted"/>
<feature type="region of interest" description="Disordered" evidence="1">
    <location>
        <begin position="78"/>
        <end position="103"/>
    </location>
</feature>
<evidence type="ECO:0000313" key="3">
    <source>
        <dbReference type="Proteomes" id="UP000729402"/>
    </source>
</evidence>
<accession>A0A8J5WVP6</accession>
<dbReference type="EMBL" id="JAAALK010000079">
    <property type="protein sequence ID" value="KAG8095777.1"/>
    <property type="molecule type" value="Genomic_DNA"/>
</dbReference>